<comment type="caution">
    <text evidence="1">The sequence shown here is derived from an EMBL/GenBank/DDBJ whole genome shotgun (WGS) entry which is preliminary data.</text>
</comment>
<dbReference type="Proteomes" id="UP000838756">
    <property type="component" value="Unassembled WGS sequence"/>
</dbReference>
<keyword evidence="2" id="KW-1185">Reference proteome</keyword>
<evidence type="ECO:0000313" key="1">
    <source>
        <dbReference type="EMBL" id="CAH2237462.1"/>
    </source>
</evidence>
<name>A0A8S4RLC0_9NEOP</name>
<organism evidence="1 2">
    <name type="scientific">Pararge aegeria aegeria</name>
    <dbReference type="NCBI Taxonomy" id="348720"/>
    <lineage>
        <taxon>Eukaryota</taxon>
        <taxon>Metazoa</taxon>
        <taxon>Ecdysozoa</taxon>
        <taxon>Arthropoda</taxon>
        <taxon>Hexapoda</taxon>
        <taxon>Insecta</taxon>
        <taxon>Pterygota</taxon>
        <taxon>Neoptera</taxon>
        <taxon>Endopterygota</taxon>
        <taxon>Lepidoptera</taxon>
        <taxon>Glossata</taxon>
        <taxon>Ditrysia</taxon>
        <taxon>Papilionoidea</taxon>
        <taxon>Nymphalidae</taxon>
        <taxon>Satyrinae</taxon>
        <taxon>Satyrini</taxon>
        <taxon>Parargina</taxon>
        <taxon>Pararge</taxon>
    </lineage>
</organism>
<protein>
    <submittedName>
        <fullName evidence="1">Jg12795 protein</fullName>
    </submittedName>
</protein>
<reference evidence="1" key="1">
    <citation type="submission" date="2022-03" db="EMBL/GenBank/DDBJ databases">
        <authorList>
            <person name="Lindestad O."/>
        </authorList>
    </citation>
    <scope>NUCLEOTIDE SEQUENCE</scope>
</reference>
<dbReference type="AlphaFoldDB" id="A0A8S4RLC0"/>
<proteinExistence type="predicted"/>
<sequence length="215" mass="25267">MDKEVHRKTVLSAQRTMALRTCSAYKTTSTDAALVLANLIPAHILAQERSGTYCLNLPEKRYAARERTLEIWQQEWNQSTKGRWTHRLIGDIKGWVHRKHGNITFRMTQCFTGHGVFYMQYIARIKKRVSSDCMYCEHPCDDAEHTLFHWPRFEEERENVKKEIGSEIKTENLTSIMLEASEKWESIKKYMEEIIKVGFEVLSGIKSIQVFFCER</sequence>
<accession>A0A8S4RLC0</accession>
<dbReference type="EMBL" id="CAKXAJ010025271">
    <property type="protein sequence ID" value="CAH2237462.1"/>
    <property type="molecule type" value="Genomic_DNA"/>
</dbReference>
<evidence type="ECO:0000313" key="2">
    <source>
        <dbReference type="Proteomes" id="UP000838756"/>
    </source>
</evidence>
<gene>
    <name evidence="1" type="primary">jg12795</name>
    <name evidence="1" type="ORF">PAEG_LOCUS14746</name>
</gene>
<dbReference type="OrthoDB" id="411823at2759"/>